<dbReference type="SUPFAM" id="SSF52821">
    <property type="entry name" value="Rhodanese/Cell cycle control phosphatase"/>
    <property type="match status" value="2"/>
</dbReference>
<dbReference type="AlphaFoldDB" id="A0A0M5IRT8"/>
<dbReference type="PANTHER" id="PTHR43031">
    <property type="entry name" value="FAD-DEPENDENT OXIDOREDUCTASE"/>
    <property type="match status" value="1"/>
</dbReference>
<dbReference type="SMART" id="SM00450">
    <property type="entry name" value="RHOD"/>
    <property type="match status" value="2"/>
</dbReference>
<feature type="chain" id="PRO_5005803298" evidence="1">
    <location>
        <begin position="25"/>
        <end position="272"/>
    </location>
</feature>
<organism evidence="3 4">
    <name type="scientific">Desulfuromonas soudanensis</name>
    <dbReference type="NCBI Taxonomy" id="1603606"/>
    <lineage>
        <taxon>Bacteria</taxon>
        <taxon>Pseudomonadati</taxon>
        <taxon>Thermodesulfobacteriota</taxon>
        <taxon>Desulfuromonadia</taxon>
        <taxon>Desulfuromonadales</taxon>
        <taxon>Desulfuromonadaceae</taxon>
        <taxon>Desulfuromonas</taxon>
    </lineage>
</organism>
<dbReference type="OrthoDB" id="9789348at2"/>
<dbReference type="CDD" id="cd00158">
    <property type="entry name" value="RHOD"/>
    <property type="match status" value="2"/>
</dbReference>
<dbReference type="STRING" id="1603606.DSOUD_2323"/>
<dbReference type="GO" id="GO:0016740">
    <property type="term" value="F:transferase activity"/>
    <property type="evidence" value="ECO:0007669"/>
    <property type="project" value="UniProtKB-KW"/>
</dbReference>
<dbReference type="EMBL" id="CP010802">
    <property type="protein sequence ID" value="ALC17086.1"/>
    <property type="molecule type" value="Genomic_DNA"/>
</dbReference>
<dbReference type="Proteomes" id="UP000057158">
    <property type="component" value="Chromosome"/>
</dbReference>
<dbReference type="PATRIC" id="fig|1603606.3.peg.2514"/>
<dbReference type="Gene3D" id="3.40.250.10">
    <property type="entry name" value="Rhodanese-like domain"/>
    <property type="match status" value="2"/>
</dbReference>
<dbReference type="Pfam" id="PF00581">
    <property type="entry name" value="Rhodanese"/>
    <property type="match status" value="1"/>
</dbReference>
<dbReference type="KEGG" id="des:DSOUD_2323"/>
<proteinExistence type="predicted"/>
<name>A0A0M5IRT8_9BACT</name>
<keyword evidence="3" id="KW-0808">Transferase</keyword>
<dbReference type="InterPro" id="IPR050229">
    <property type="entry name" value="GlpE_sulfurtransferase"/>
</dbReference>
<keyword evidence="4" id="KW-1185">Reference proteome</keyword>
<gene>
    <name evidence="3" type="ORF">DSOUD_2323</name>
</gene>
<evidence type="ECO:0000313" key="4">
    <source>
        <dbReference type="Proteomes" id="UP000057158"/>
    </source>
</evidence>
<evidence type="ECO:0000259" key="2">
    <source>
        <dbReference type="PROSITE" id="PS50206"/>
    </source>
</evidence>
<evidence type="ECO:0000256" key="1">
    <source>
        <dbReference type="SAM" id="SignalP"/>
    </source>
</evidence>
<keyword evidence="1" id="KW-0732">Signal</keyword>
<dbReference type="InterPro" id="IPR036873">
    <property type="entry name" value="Rhodanese-like_dom_sf"/>
</dbReference>
<sequence>MQKTIFKAAAVLATLLMVAGLAAAADEFVLRPKYPNVKPISTDELARVYDQAVIVDVRSDIEYDVAHITKAVHISISQGTFIGELEKARAKESASPLAFYCNGTTCAKSYKAAEEAMAAGFANVFCYDAGVNAWITTHPEKGTLMGRTPAVKEKLLSDEAFSARKIGYAEFAKKASEANSLVIDIREPFQRAKDPQLPQNKMLTLSGVRNIPSDRLVPLLKKGEFKDNQLLITDAVGKQVQWLQYYLEDNGYKNYFFLDNGVLSAAKAGAVK</sequence>
<reference evidence="3 4" key="1">
    <citation type="submission" date="2015-07" db="EMBL/GenBank/DDBJ databases">
        <title>Isolation and Genomic Characterization of a Novel Halophilic Metal-Reducing Deltaproteobacterium from the Deep Subsurface.</title>
        <authorList>
            <person name="Badalamenti J.P."/>
            <person name="Summers Z.M."/>
            <person name="Gralnick J.A."/>
            <person name="Bond D.R."/>
        </authorList>
    </citation>
    <scope>NUCLEOTIDE SEQUENCE [LARGE SCALE GENOMIC DNA]</scope>
    <source>
        <strain evidence="3 4">WTL</strain>
    </source>
</reference>
<evidence type="ECO:0000313" key="3">
    <source>
        <dbReference type="EMBL" id="ALC17086.1"/>
    </source>
</evidence>
<protein>
    <submittedName>
        <fullName evidence="3">Putative sulfurtransferase</fullName>
    </submittedName>
</protein>
<dbReference type="InterPro" id="IPR001763">
    <property type="entry name" value="Rhodanese-like_dom"/>
</dbReference>
<accession>A0A0M5IRT8</accession>
<feature type="domain" description="Rhodanese" evidence="2">
    <location>
        <begin position="48"/>
        <end position="143"/>
    </location>
</feature>
<dbReference type="PANTHER" id="PTHR43031:SF7">
    <property type="entry name" value="NITRIC OXIDE REDUCTASE FLRD-NAD(+) REDUCTASE"/>
    <property type="match status" value="1"/>
</dbReference>
<dbReference type="RefSeq" id="WP_053551120.1">
    <property type="nucleotide sequence ID" value="NZ_CP010802.1"/>
</dbReference>
<dbReference type="PROSITE" id="PS50206">
    <property type="entry name" value="RHODANESE_3"/>
    <property type="match status" value="1"/>
</dbReference>
<feature type="signal peptide" evidence="1">
    <location>
        <begin position="1"/>
        <end position="24"/>
    </location>
</feature>